<evidence type="ECO:0000256" key="1">
    <source>
        <dbReference type="ARBA" id="ARBA00022676"/>
    </source>
</evidence>
<sequence length="2901" mass="330311">MLDFRGYKKSQHKVNNKPFYGELFNTEQLAEYSKALGEDHQATGSTQSNYLREQLDYNDVILHDFNNEMLTSSNRSYVTPAIEWMIDNFYLIEEHILLARHHYPKEYNQELPCLLKGEYKGIPRIYSSVIELISHTDSQIDIESLSAFYKAYQIKSALKIGELWAIPIMLRLALIENLQRIATRLQLNTKHRDIAKMWVDKLEDIALKKPSKLIEIVADMAHSDIPTSGSFVSEFSQRLSSQNSALQIARNWLEQKLAEDGLFIDELIYQENQNQAVNQLSVSHIINSLRFINTTDWKIFVERQSIVEQILLKDPAGIYGSMDFNTRDHYRHIIESLAQNSLRSEIEIAQSAITLTQLYKDTGTQQAHVGYFLIGNGKYLLKKEIDVKKTITTRIKNVFRGAPLAIYAGSTTILSLLGFILFVSVFQSKEISITHWHFLILAFLFFIFISQFAVFFVNWIITLFAKPDILPRLDFSKSIPTECRTMVVIPTIISNEENVDSLISQLELHYLSNRNTNLHFGLLTDFPDAPKEKEASDDLLLNLARLGIENLNRKYKIDNGTLFYLFHRPRQWNPKEKTWMGYERKRGKLMEFNSLLRGKENNCFSHIDGDRSILPSFKYVITLDADTQLSPDTAHKLIGTMAHPLNQAELDVKRNVVIRGYGILQPRVSSNLVSSQCSPFSRLFTGDSGIDIYTRTVSDVYQDVFHEGSYVGKGIYDVDAFETSLNNRFPENKILSHDLLESSYIRSGLVSDIEVSESFPSGYNIDANRRFRWIRGDWQILQWVLPYVPNSGKGFSRNPISSLSKWKILDNLRRSIVSPATLLFLIGFATLFPQKLWSGLLLILLITALPFVLENITNSLRKAKDQSWKLHLWEVLEKSMHQFKQVLFALVVLPYEAYLCVKAIIVTLWRLTISHKHLMEWQTSADVEKKAVNTLSGFYNRMWFSPVMAILCGISLGIYNPILLYVSPLLFIWIIAPYIAWRASCPIIPKISKITNEQYLLLHRIARKTWHFFEVFVNEKENWLAPDNFQETPNPAIASRTSPTNIGLSLLANLSAFDLGYLTAGKFVERTKLTFDTMTKLQKHRGHLYNWYNTETLEPMFPLYVSSVDSGNLAGHLLTLTQGLRELEKDNIYKPVIFEGMLDTVQTMRNIDCKNKALILFEKELSKPLPETLTAAFALLKSAEQQIGQINNTLSSDDAILNSWGAVLKKNCKEYVDEMLFLAPWLAISLSVPVERSEESIADVQMNHIISALEALDYVPTLTQIANLETTGICSQIQSVLEQLSGKDNLSADREIKYLTQWQACMKDAIKNAKQRIRIVNVLAQQSDSFAKMDFAFLYDPVKKLFSIGYNVIEQRMDQGSYDMLASEARLCSYVAIAQGQIPLEHWFSLSRLLIFSQGKPILVSWSGSMFEYLMPLLVMPNYEQTLLDQTYKGVIYEQIEYGKKFNIPWGISESGLNRTDTQFNYQYKAFGIPSLGLKRGLSKDLVIAPYATLLALMVNSRQACENLERLTDDGFEGMYGYYEAVDYTPSHLPLNETSIAVHSYMAHHQGMGLVSISNIMKGNKMQERFMSCPMIKAFEPLLQEKNPHNIKIDVISDDSKFEIEGTNPLLSNSVSYTRVFDNKNIPPEINLLSNGRYQVMINNSGGGYSRWNNLAVTRWREDATAGCHGLFVYLCDVDTGEYWSIGNQPIPSSSDDYSVKFTQAYAEFKQQHSKLEVGTTICVSPEDDMELRRITLTNHTNKSRRIELTTYSEVVISSQDADEAHPAFNNLFVQTEFNAAASSILCTRRPRSQEETPPYLLHLLLSGQDQENDVSCETDRASFVGRGHSLAKPSAMRQSGTLSNSEGSVLDPCIALRRSIVIPARKSVKVYVLLGMSETHLGALSLSDKYQNIRMTDRAFELAWTHSQVVLYQLNITETEAQVFAKMAGSLVYANPLFRTDPNTIKHNKRGQSGLWSYGISGDIPLVLLRIKDITNIELVRQLVLAHAYWRMKGLVIDLVILNEDTSVYRQSLYDEIISLIHSGVEATFLEKQGGIFVRRVEHMPHEDILLLQSVARIVIDDEQGTLFDQMEGKLTTDVQTPILKPIHAIEEVSTTSFVPNDVILSNGIGGFSPDGQEYIITLKPGESTPAPWSNVLANEHFGTVVSESGSAYTWGENAHEFRITPWHNDTIQDSSGEAFYIRDEETGQYWSPTPYPARGNTPYVIRHGFGYTVFEHTENEIESELWMYVALDTSIKFTILKIKNLSNRPRNLSVTGYYEWILAEKKSKSLLHTQTEVDIETGVLFAHNFYNSDFAGKIAFIDVNESRTVTGDRKEFIGQNGSLSDPDAMKHTRLSGKTGAGIDACGAVQVVFDLAEGKTKETRFKLGFAQNKEEMKQLVRRYRQIGSSRQTLDNVRNYWNQTLGGIKVDTPDSTVNVMANGWLLYQTLSSRIWARSGFYQSGGAYGFRDQLQDVMALVHVEPDITRKQILRAAAHQFTEGDVQHWWHPPMNRGVRTHFSDDYLWLPYVVCQYISSVGDNDILGEIVSFIEGRELRADEESYYDQPNHSAESASLYEHCVRSIKYGLKFGVHGLPLMGCGDWNDGMNLVGKEGKGESVWLGFFLYDVLVKFSDVARLRNDESFAQYCVNQAKELQKNIRLHAWDGKWYRRAFFDDGSPLGSVLNEECRIDSIAQSWSVISGAGDKERSAMAMKQVDMQLVEREAKLIRLFTPSFDKSSLNPGYIKGYIPGVRENGGQYTHAAIWTALAFAMMGETDKAWELFDLLNPVQHGATAVAIAIYKVEPYVVAADVYTNPQHLGRGGWTWYTGSASWMYRLLVETLLGINRVGDKLLLTPHLKKEWNSYKVHYRFQDTVYHITFNRVEDSIEPYLILDGQKQNDLNTLHMKNDCTEHFVDMWIRK</sequence>
<dbReference type="CDD" id="cd11753">
    <property type="entry name" value="GH94N_ChvB_NdvB_2_like"/>
    <property type="match status" value="1"/>
</dbReference>
<dbReference type="SUPFAM" id="SSF48208">
    <property type="entry name" value="Six-hairpin glycosidases"/>
    <property type="match status" value="1"/>
</dbReference>
<evidence type="ECO:0000259" key="6">
    <source>
        <dbReference type="Pfam" id="PF17167"/>
    </source>
</evidence>
<feature type="transmembrane region" description="Helical" evidence="3">
    <location>
        <begin position="963"/>
        <end position="981"/>
    </location>
</feature>
<dbReference type="InterPro" id="IPR052047">
    <property type="entry name" value="GH94_Enzymes"/>
</dbReference>
<reference evidence="7" key="1">
    <citation type="submission" date="2016-04" db="EMBL/GenBank/DDBJ databases">
        <authorList>
            <person name="Evans L.H."/>
            <person name="Alamgir A."/>
            <person name="Owens N."/>
            <person name="Weber N.D."/>
            <person name="Virtaneva K."/>
            <person name="Barbian K."/>
            <person name="Babar A."/>
            <person name="Rosenke K."/>
        </authorList>
    </citation>
    <scope>NUCLEOTIDE SEQUENCE</scope>
    <source>
        <strain evidence="7">86-1</strain>
    </source>
</reference>
<dbReference type="InterPro" id="IPR019282">
    <property type="entry name" value="Glycoamylase-like_cons_dom"/>
</dbReference>
<keyword evidence="3" id="KW-0812">Transmembrane</keyword>
<evidence type="ECO:0008006" key="8">
    <source>
        <dbReference type="Google" id="ProtNLM"/>
    </source>
</evidence>
<protein>
    <recommendedName>
        <fullName evidence="8">Cyclic beta 1-2 glucan synthetase</fullName>
    </recommendedName>
</protein>
<feature type="transmembrane region" description="Helical" evidence="3">
    <location>
        <begin position="938"/>
        <end position="956"/>
    </location>
</feature>
<accession>A0A212J3W9</accession>
<dbReference type="CDD" id="cd11756">
    <property type="entry name" value="GH94N_ChvB_NdvB_1_like"/>
    <property type="match status" value="1"/>
</dbReference>
<dbReference type="Pfam" id="PF06165">
    <property type="entry name" value="GH94_b-supersand"/>
    <property type="match status" value="2"/>
</dbReference>
<evidence type="ECO:0000259" key="4">
    <source>
        <dbReference type="Pfam" id="PF06165"/>
    </source>
</evidence>
<keyword evidence="3" id="KW-1133">Transmembrane helix</keyword>
<feature type="domain" description="Glycosyl hydrolase 94 supersandwich" evidence="4">
    <location>
        <begin position="2118"/>
        <end position="2386"/>
    </location>
</feature>
<dbReference type="InterPro" id="IPR011013">
    <property type="entry name" value="Gal_mutarotase_sf_dom"/>
</dbReference>
<dbReference type="Gene3D" id="2.70.98.40">
    <property type="entry name" value="Glycoside hydrolase, family 65, N-terminal domain"/>
    <property type="match status" value="2"/>
</dbReference>
<feature type="transmembrane region" description="Helical" evidence="3">
    <location>
        <begin position="836"/>
        <end position="853"/>
    </location>
</feature>
<dbReference type="InterPro" id="IPR033432">
    <property type="entry name" value="GH94_catalytic"/>
</dbReference>
<dbReference type="PANTHER" id="PTHR37469">
    <property type="entry name" value="CELLOBIONIC ACID PHOSPHORYLASE-RELATED"/>
    <property type="match status" value="1"/>
</dbReference>
<dbReference type="PANTHER" id="PTHR37469:SF2">
    <property type="entry name" value="CELLOBIONIC ACID PHOSPHORYLASE"/>
    <property type="match status" value="1"/>
</dbReference>
<evidence type="ECO:0000256" key="3">
    <source>
        <dbReference type="SAM" id="Phobius"/>
    </source>
</evidence>
<feature type="transmembrane region" description="Helical" evidence="3">
    <location>
        <begin position="404"/>
        <end position="426"/>
    </location>
</feature>
<dbReference type="GO" id="GO:0005975">
    <property type="term" value="P:carbohydrate metabolic process"/>
    <property type="evidence" value="ECO:0007669"/>
    <property type="project" value="InterPro"/>
</dbReference>
<feature type="transmembrane region" description="Helical" evidence="3">
    <location>
        <begin position="886"/>
        <end position="909"/>
    </location>
</feature>
<dbReference type="InterPro" id="IPR037824">
    <property type="entry name" value="GH94N_2_NdvB"/>
</dbReference>
<dbReference type="Gene3D" id="1.50.10.140">
    <property type="match status" value="2"/>
</dbReference>
<dbReference type="RefSeq" id="WP_296938919.1">
    <property type="nucleotide sequence ID" value="NZ_LT599032.1"/>
</dbReference>
<keyword evidence="2" id="KW-0808">Transferase</keyword>
<dbReference type="InterPro" id="IPR012341">
    <property type="entry name" value="6hp_glycosidase-like_sf"/>
</dbReference>
<evidence type="ECO:0000313" key="7">
    <source>
        <dbReference type="EMBL" id="SBV94107.1"/>
    </source>
</evidence>
<dbReference type="InterPro" id="IPR010383">
    <property type="entry name" value="Glyco_hydrolase_94_b-supersand"/>
</dbReference>
<feature type="domain" description="Glycosyl hydrolase 94 catalytic" evidence="6">
    <location>
        <begin position="2400"/>
        <end position="2824"/>
    </location>
</feature>
<gene>
    <name evidence="7" type="ORF">KL86DYS1_11045</name>
</gene>
<dbReference type="Pfam" id="PF17167">
    <property type="entry name" value="Glyco_hydro_94"/>
    <property type="match status" value="1"/>
</dbReference>
<evidence type="ECO:0000256" key="2">
    <source>
        <dbReference type="ARBA" id="ARBA00022679"/>
    </source>
</evidence>
<dbReference type="Gene3D" id="2.60.420.10">
    <property type="entry name" value="Maltose phosphorylase, domain 3"/>
    <property type="match status" value="1"/>
</dbReference>
<dbReference type="GO" id="GO:0016757">
    <property type="term" value="F:glycosyltransferase activity"/>
    <property type="evidence" value="ECO:0007669"/>
    <property type="project" value="UniProtKB-KW"/>
</dbReference>
<dbReference type="GO" id="GO:0030246">
    <property type="term" value="F:carbohydrate binding"/>
    <property type="evidence" value="ECO:0007669"/>
    <property type="project" value="InterPro"/>
</dbReference>
<dbReference type="SMART" id="SM01068">
    <property type="entry name" value="CBM_X"/>
    <property type="match status" value="2"/>
</dbReference>
<dbReference type="SUPFAM" id="SSF74650">
    <property type="entry name" value="Galactose mutarotase-like"/>
    <property type="match status" value="2"/>
</dbReference>
<dbReference type="InterPro" id="IPR037820">
    <property type="entry name" value="GH94N_NdvB"/>
</dbReference>
<proteinExistence type="predicted"/>
<feature type="domain" description="Glycoamylase-like" evidence="5">
    <location>
        <begin position="1364"/>
        <end position="1574"/>
    </location>
</feature>
<dbReference type="InterPro" id="IPR037018">
    <property type="entry name" value="GH65_N"/>
</dbReference>
<organism evidence="7">
    <name type="scientific">uncultured Dysgonomonas sp</name>
    <dbReference type="NCBI Taxonomy" id="206096"/>
    <lineage>
        <taxon>Bacteria</taxon>
        <taxon>Pseudomonadati</taxon>
        <taxon>Bacteroidota</taxon>
        <taxon>Bacteroidia</taxon>
        <taxon>Bacteroidales</taxon>
        <taxon>Dysgonomonadaceae</taxon>
        <taxon>Dysgonomonas</taxon>
        <taxon>environmental samples</taxon>
    </lineage>
</organism>
<name>A0A212J3W9_9BACT</name>
<feature type="domain" description="Glycosyl hydrolase 94 supersandwich" evidence="4">
    <location>
        <begin position="1627"/>
        <end position="1893"/>
    </location>
</feature>
<keyword evidence="1" id="KW-0328">Glycosyltransferase</keyword>
<evidence type="ECO:0000259" key="5">
    <source>
        <dbReference type="Pfam" id="PF10091"/>
    </source>
</evidence>
<keyword evidence="3" id="KW-0472">Membrane</keyword>
<dbReference type="InterPro" id="IPR008928">
    <property type="entry name" value="6-hairpin_glycosidase_sf"/>
</dbReference>
<dbReference type="Pfam" id="PF10091">
    <property type="entry name" value="Glycoamylase"/>
    <property type="match status" value="1"/>
</dbReference>
<dbReference type="EMBL" id="FLUM01000001">
    <property type="protein sequence ID" value="SBV94107.1"/>
    <property type="molecule type" value="Genomic_DNA"/>
</dbReference>
<feature type="transmembrane region" description="Helical" evidence="3">
    <location>
        <begin position="438"/>
        <end position="465"/>
    </location>
</feature>
<dbReference type="Gene3D" id="1.50.10.10">
    <property type="match status" value="1"/>
</dbReference>